<evidence type="ECO:0000313" key="1">
    <source>
        <dbReference type="EMBL" id="KIP63281.1"/>
    </source>
</evidence>
<comment type="caution">
    <text evidence="1">The sequence shown here is derived from an EMBL/GenBank/DDBJ whole genome shotgun (WGS) entry which is preliminary data.</text>
</comment>
<dbReference type="EMBL" id="JXQK01000045">
    <property type="protein sequence ID" value="KIP63281.1"/>
    <property type="molecule type" value="Genomic_DNA"/>
</dbReference>
<evidence type="ECO:0000313" key="2">
    <source>
        <dbReference type="Proteomes" id="UP000032046"/>
    </source>
</evidence>
<organism evidence="1 2">
    <name type="scientific">Prevotella pectinovora</name>
    <dbReference type="NCBI Taxonomy" id="1602169"/>
    <lineage>
        <taxon>Bacteria</taxon>
        <taxon>Pseudomonadati</taxon>
        <taxon>Bacteroidota</taxon>
        <taxon>Bacteroidia</taxon>
        <taxon>Bacteroidales</taxon>
        <taxon>Prevotellaceae</taxon>
        <taxon>Prevotella</taxon>
    </lineage>
</organism>
<keyword evidence="2" id="KW-1185">Reference proteome</keyword>
<gene>
    <name evidence="1" type="ORF">ST44_04170</name>
</gene>
<dbReference type="AlphaFoldDB" id="A0A0D0J137"/>
<reference evidence="1 2" key="1">
    <citation type="submission" date="2015-01" db="EMBL/GenBank/DDBJ databases">
        <title>Comparative genomics of non-oral Prevotella species.</title>
        <authorList>
            <person name="Accetto T."/>
            <person name="Nograsek B."/>
            <person name="Avgustin G."/>
        </authorList>
    </citation>
    <scope>NUCLEOTIDE SEQUENCE [LARGE SCALE GENOMIC DNA]</scope>
    <source>
        <strain evidence="1 2">P5-119</strain>
    </source>
</reference>
<name>A0A0D0J137_9BACT</name>
<proteinExistence type="predicted"/>
<accession>A0A0D0J137</accession>
<protein>
    <submittedName>
        <fullName evidence="1">Uncharacterized protein</fullName>
    </submittedName>
</protein>
<sequence>MYSRYILLSALLVIGAETYAKNNKTEVASLLSCNDSEGNAPADSSYQDCIFKDQTLQEVKAVARKPGTVT</sequence>
<dbReference type="RefSeq" id="WP_042518340.1">
    <property type="nucleotide sequence ID" value="NZ_JXQK01000045.1"/>
</dbReference>
<dbReference type="Proteomes" id="UP000032046">
    <property type="component" value="Unassembled WGS sequence"/>
</dbReference>